<dbReference type="AlphaFoldDB" id="A0A066R156"/>
<dbReference type="EMBL" id="UASG01000007">
    <property type="protein sequence ID" value="SPX28595.1"/>
    <property type="molecule type" value="Genomic_DNA"/>
</dbReference>
<keyword evidence="2" id="KW-0805">Transcription regulation</keyword>
<dbReference type="InterPro" id="IPR036388">
    <property type="entry name" value="WH-like_DNA-bd_sf"/>
</dbReference>
<evidence type="ECO:0000256" key="2">
    <source>
        <dbReference type="ARBA" id="ARBA00023015"/>
    </source>
</evidence>
<dbReference type="Proteomes" id="UP000840371">
    <property type="component" value="Unassembled WGS sequence"/>
</dbReference>
<evidence type="ECO:0000259" key="5">
    <source>
        <dbReference type="PROSITE" id="PS50931"/>
    </source>
</evidence>
<reference evidence="7 8" key="2">
    <citation type="submission" date="2018-06" db="EMBL/GenBank/DDBJ databases">
        <authorList>
            <consortium name="Pathogen Informatics"/>
            <person name="Doyle S."/>
        </authorList>
    </citation>
    <scope>NUCLEOTIDE SEQUENCE [LARGE SCALE GENOMIC DNA]</scope>
    <source>
        <strain evidence="7 8">NCTC10279</strain>
    </source>
</reference>
<dbReference type="Pfam" id="PF00126">
    <property type="entry name" value="HTH_1"/>
    <property type="match status" value="1"/>
</dbReference>
<proteinExistence type="inferred from homology"/>
<evidence type="ECO:0000256" key="3">
    <source>
        <dbReference type="ARBA" id="ARBA00023125"/>
    </source>
</evidence>
<dbReference type="CDD" id="cd05466">
    <property type="entry name" value="PBP2_LTTR_substrate"/>
    <property type="match status" value="1"/>
</dbReference>
<dbReference type="PROSITE" id="PS50931">
    <property type="entry name" value="HTH_LYSR"/>
    <property type="match status" value="1"/>
</dbReference>
<sequence length="292" mass="32481">MTLTQIHTLLAVLDYGGFTEASKRLFMTQSAVSQAIATLEQELGVEILIRERRKALQLTDAGSRIASHLRAITREVNAVKEIAEQEKHNPTRTLRIGCFPSACACILPGIIRYFETYHPQIKIIPYEENSSEIIDSVQNETIDAGFVHFPVTGMYSVPVYQDKFTVVLPDAHPLAKNNAISVEELVGEPLIISKGRYELSIMALFKEKNITPVIKYEFNHPDTAISFIRQGLGIALLPELTLKAVAGELCSVPLEPTFYRQISLLVKEAPVEGSPLFLLQMCMETLVVKGIL</sequence>
<dbReference type="SUPFAM" id="SSF46785">
    <property type="entry name" value="Winged helix' DNA-binding domain"/>
    <property type="match status" value="1"/>
</dbReference>
<accession>A0A066R156</accession>
<dbReference type="InterPro" id="IPR000847">
    <property type="entry name" value="LysR_HTH_N"/>
</dbReference>
<dbReference type="InterPro" id="IPR036390">
    <property type="entry name" value="WH_DNA-bd_sf"/>
</dbReference>
<dbReference type="FunFam" id="1.10.10.10:FF:000001">
    <property type="entry name" value="LysR family transcriptional regulator"/>
    <property type="match status" value="1"/>
</dbReference>
<comment type="similarity">
    <text evidence="1">Belongs to the LysR transcriptional regulatory family.</text>
</comment>
<dbReference type="Gene3D" id="3.40.190.10">
    <property type="entry name" value="Periplasmic binding protein-like II"/>
    <property type="match status" value="2"/>
</dbReference>
<protein>
    <submittedName>
        <fullName evidence="6 7">Transcriptional regulator</fullName>
    </submittedName>
</protein>
<keyword evidence="3" id="KW-0238">DNA-binding</keyword>
<evidence type="ECO:0000313" key="6">
    <source>
        <dbReference type="EMBL" id="HAJ5150392.1"/>
    </source>
</evidence>
<dbReference type="PANTHER" id="PTHR30346">
    <property type="entry name" value="TRANSCRIPTIONAL DUAL REGULATOR HCAR-RELATED"/>
    <property type="match status" value="1"/>
</dbReference>
<dbReference type="GO" id="GO:0003700">
    <property type="term" value="F:DNA-binding transcription factor activity"/>
    <property type="evidence" value="ECO:0007669"/>
    <property type="project" value="InterPro"/>
</dbReference>
<dbReference type="PRINTS" id="PR00039">
    <property type="entry name" value="HTHLYSR"/>
</dbReference>
<evidence type="ECO:0000313" key="8">
    <source>
        <dbReference type="Proteomes" id="UP000250385"/>
    </source>
</evidence>
<feature type="domain" description="HTH lysR-type" evidence="5">
    <location>
        <begin position="1"/>
        <end position="59"/>
    </location>
</feature>
<dbReference type="EMBL" id="DABGKZ010000010">
    <property type="protein sequence ID" value="HAJ5150392.1"/>
    <property type="molecule type" value="Genomic_DNA"/>
</dbReference>
<dbReference type="PANTHER" id="PTHR30346:SF0">
    <property type="entry name" value="HCA OPERON TRANSCRIPTIONAL ACTIVATOR HCAR"/>
    <property type="match status" value="1"/>
</dbReference>
<dbReference type="Proteomes" id="UP000250385">
    <property type="component" value="Unassembled WGS sequence"/>
</dbReference>
<dbReference type="Gene3D" id="1.10.10.10">
    <property type="entry name" value="Winged helix-like DNA-binding domain superfamily/Winged helix DNA-binding domain"/>
    <property type="match status" value="1"/>
</dbReference>
<dbReference type="GO" id="GO:0003677">
    <property type="term" value="F:DNA binding"/>
    <property type="evidence" value="ECO:0007669"/>
    <property type="project" value="UniProtKB-KW"/>
</dbReference>
<dbReference type="Pfam" id="PF03466">
    <property type="entry name" value="LysR_substrate"/>
    <property type="match status" value="1"/>
</dbReference>
<reference evidence="6" key="1">
    <citation type="journal article" date="2018" name="Genome Biol.">
        <title>SKESA: strategic k-mer extension for scrupulous assemblies.</title>
        <authorList>
            <person name="Souvorov A."/>
            <person name="Agarwala R."/>
            <person name="Lipman D.J."/>
        </authorList>
    </citation>
    <scope>NUCLEOTIDE SEQUENCE [LARGE SCALE GENOMIC DNA]</scope>
    <source>
        <strain>ecoli[ST-219]</strain>
        <strain evidence="6">Ecoli[ST-219]</strain>
    </source>
</reference>
<dbReference type="RefSeq" id="WP_000176730.1">
    <property type="nucleotide sequence ID" value="NZ_BDLI01000034.1"/>
</dbReference>
<dbReference type="GO" id="GO:0032993">
    <property type="term" value="C:protein-DNA complex"/>
    <property type="evidence" value="ECO:0007669"/>
    <property type="project" value="TreeGrafter"/>
</dbReference>
<evidence type="ECO:0000256" key="1">
    <source>
        <dbReference type="ARBA" id="ARBA00009437"/>
    </source>
</evidence>
<dbReference type="InterPro" id="IPR005119">
    <property type="entry name" value="LysR_subst-bd"/>
</dbReference>
<dbReference type="SUPFAM" id="SSF53850">
    <property type="entry name" value="Periplasmic binding protein-like II"/>
    <property type="match status" value="1"/>
</dbReference>
<name>A0A066R156_ECOLX</name>
<organism evidence="6">
    <name type="scientific">Escherichia coli</name>
    <dbReference type="NCBI Taxonomy" id="562"/>
    <lineage>
        <taxon>Bacteria</taxon>
        <taxon>Pseudomonadati</taxon>
        <taxon>Pseudomonadota</taxon>
        <taxon>Gammaproteobacteria</taxon>
        <taxon>Enterobacterales</taxon>
        <taxon>Enterobacteriaceae</taxon>
        <taxon>Escherichia</taxon>
    </lineage>
</organism>
<evidence type="ECO:0000256" key="4">
    <source>
        <dbReference type="ARBA" id="ARBA00023163"/>
    </source>
</evidence>
<comment type="caution">
    <text evidence="6">The sequence shown here is derived from an EMBL/GenBank/DDBJ whole genome shotgun (WGS) entry which is preliminary data.</text>
</comment>
<keyword evidence="4" id="KW-0804">Transcription</keyword>
<reference evidence="6" key="3">
    <citation type="submission" date="2019-11" db="EMBL/GenBank/DDBJ databases">
        <authorList>
            <consortium name="NCBI Pathogen Detection Project"/>
        </authorList>
    </citation>
    <scope>NUCLEOTIDE SEQUENCE</scope>
    <source>
        <strain evidence="6">Ecoli[ST-219]</strain>
    </source>
</reference>
<evidence type="ECO:0000313" key="7">
    <source>
        <dbReference type="EMBL" id="SPX28595.1"/>
    </source>
</evidence>
<gene>
    <name evidence="7" type="primary">cysB_1</name>
    <name evidence="6" type="ORF">HLZ50_10155</name>
    <name evidence="7" type="ORF">NCTC10279_00788</name>
</gene>